<evidence type="ECO:0000313" key="6">
    <source>
        <dbReference type="EMBL" id="CAK9149423.1"/>
    </source>
</evidence>
<dbReference type="Pfam" id="PF03171">
    <property type="entry name" value="2OG-FeII_Oxy"/>
    <property type="match status" value="1"/>
</dbReference>
<evidence type="ECO:0000256" key="2">
    <source>
        <dbReference type="ARBA" id="ARBA00022723"/>
    </source>
</evidence>
<reference evidence="6 7" key="1">
    <citation type="submission" date="2024-02" db="EMBL/GenBank/DDBJ databases">
        <authorList>
            <person name="Vignale AGUSTIN F."/>
            <person name="Sosa J E."/>
            <person name="Modenutti C."/>
        </authorList>
    </citation>
    <scope>NUCLEOTIDE SEQUENCE [LARGE SCALE GENOMIC DNA]</scope>
</reference>
<keyword evidence="4" id="KW-0560">Oxidoreductase</keyword>
<keyword evidence="7" id="KW-1185">Reference proteome</keyword>
<dbReference type="Pfam" id="PF14226">
    <property type="entry name" value="DIOX_N"/>
    <property type="match status" value="1"/>
</dbReference>
<sequence length="305" mass="34779">MALDQMGVANVPQRYVLPPTQRPNPSLIFQPSTGLPVINHGVPLPVINDALNSAMLFFNWSNKEKIFLASDNVHEPVRYGTSLNHVKDKVHFWRDFIKHYSHPIPTWIDLWPSNPPSYKENMGNYVQVLHKQLMEVVFESLGLNPNYLHKDIKQGSQVMAINCYPACPEPDLTLGMPPHSDYGYLTILHQSLLGLQIMDHDKNWHSVPVIEGALIIQLGDQMEVMSNGRYKSVVHRVTVNSEKRRLSMTSLHSLALEKKVEPAPELVDEKQPLFYNVCSFKDFLDFISGNDIMDGRFIDTLKKNP</sequence>
<gene>
    <name evidence="6" type="ORF">ILEXP_LOCUS17463</name>
</gene>
<comment type="caution">
    <text evidence="6">The sequence shown here is derived from an EMBL/GenBank/DDBJ whole genome shotgun (WGS) entry which is preliminary data.</text>
</comment>
<dbReference type="EMBL" id="CAUOFW020001870">
    <property type="protein sequence ID" value="CAK9149423.1"/>
    <property type="molecule type" value="Genomic_DNA"/>
</dbReference>
<keyword evidence="2 4" id="KW-0479">Metal-binding</keyword>
<proteinExistence type="inferred from homology"/>
<keyword evidence="3 4" id="KW-0408">Iron</keyword>
<dbReference type="PROSITE" id="PS51471">
    <property type="entry name" value="FE2OG_OXY"/>
    <property type="match status" value="1"/>
</dbReference>
<dbReference type="Gene3D" id="2.60.120.330">
    <property type="entry name" value="B-lactam Antibiotic, Isopenicillin N Synthase, Chain"/>
    <property type="match status" value="1"/>
</dbReference>
<evidence type="ECO:0000256" key="3">
    <source>
        <dbReference type="ARBA" id="ARBA00023004"/>
    </source>
</evidence>
<dbReference type="SUPFAM" id="SSF51197">
    <property type="entry name" value="Clavaminate synthase-like"/>
    <property type="match status" value="1"/>
</dbReference>
<dbReference type="InterPro" id="IPR044861">
    <property type="entry name" value="IPNS-like_FE2OG_OXY"/>
</dbReference>
<organism evidence="6 7">
    <name type="scientific">Ilex paraguariensis</name>
    <name type="common">yerba mate</name>
    <dbReference type="NCBI Taxonomy" id="185542"/>
    <lineage>
        <taxon>Eukaryota</taxon>
        <taxon>Viridiplantae</taxon>
        <taxon>Streptophyta</taxon>
        <taxon>Embryophyta</taxon>
        <taxon>Tracheophyta</taxon>
        <taxon>Spermatophyta</taxon>
        <taxon>Magnoliopsida</taxon>
        <taxon>eudicotyledons</taxon>
        <taxon>Gunneridae</taxon>
        <taxon>Pentapetalae</taxon>
        <taxon>asterids</taxon>
        <taxon>campanulids</taxon>
        <taxon>Aquifoliales</taxon>
        <taxon>Aquifoliaceae</taxon>
        <taxon>Ilex</taxon>
    </lineage>
</organism>
<evidence type="ECO:0000256" key="1">
    <source>
        <dbReference type="ARBA" id="ARBA00008056"/>
    </source>
</evidence>
<accession>A0ABC8RXK5</accession>
<comment type="similarity">
    <text evidence="1 4">Belongs to the iron/ascorbate-dependent oxidoreductase family.</text>
</comment>
<dbReference type="InterPro" id="IPR027443">
    <property type="entry name" value="IPNS-like_sf"/>
</dbReference>
<protein>
    <recommendedName>
        <fullName evidence="5">Fe2OG dioxygenase domain-containing protein</fullName>
    </recommendedName>
</protein>
<evidence type="ECO:0000259" key="5">
    <source>
        <dbReference type="PROSITE" id="PS51471"/>
    </source>
</evidence>
<dbReference type="GO" id="GO:0046872">
    <property type="term" value="F:metal ion binding"/>
    <property type="evidence" value="ECO:0007669"/>
    <property type="project" value="UniProtKB-KW"/>
</dbReference>
<evidence type="ECO:0000313" key="7">
    <source>
        <dbReference type="Proteomes" id="UP001642360"/>
    </source>
</evidence>
<evidence type="ECO:0000256" key="4">
    <source>
        <dbReference type="RuleBase" id="RU003682"/>
    </source>
</evidence>
<feature type="domain" description="Fe2OG dioxygenase" evidence="5">
    <location>
        <begin position="154"/>
        <end position="254"/>
    </location>
</feature>
<dbReference type="GO" id="GO:0016705">
    <property type="term" value="F:oxidoreductase activity, acting on paired donors, with incorporation or reduction of molecular oxygen"/>
    <property type="evidence" value="ECO:0007669"/>
    <property type="project" value="UniProtKB-ARBA"/>
</dbReference>
<name>A0ABC8RXK5_9AQUA</name>
<dbReference type="AlphaFoldDB" id="A0ABC8RXK5"/>
<dbReference type="InterPro" id="IPR026992">
    <property type="entry name" value="DIOX_N"/>
</dbReference>
<dbReference type="InterPro" id="IPR050295">
    <property type="entry name" value="Plant_2OG-oxidoreductases"/>
</dbReference>
<dbReference type="PANTHER" id="PTHR47991">
    <property type="entry name" value="OXOGLUTARATE/IRON-DEPENDENT DIOXYGENASE"/>
    <property type="match status" value="1"/>
</dbReference>
<dbReference type="InterPro" id="IPR005123">
    <property type="entry name" value="Oxoglu/Fe-dep_dioxygenase_dom"/>
</dbReference>
<dbReference type="Proteomes" id="UP001642360">
    <property type="component" value="Unassembled WGS sequence"/>
</dbReference>